<keyword evidence="4" id="KW-1185">Reference proteome</keyword>
<sequence length="181" mass="20226">MTMLTSLIVAAMLCSVNGRRAGFLERHYTAVGDDDVKIDYDVIFNDVTRIQRTLADHSICGMTDNLHDYSTGFLAQKNGYAGICYIKRLDPILDSTYENARADIAAMTEGMSAPMPEYIDMGYDRRPIGPLVLTDIAGDDIAEFCKDMPSYWLFPVPEDQRPEATGVRAKENCTNDTSYQL</sequence>
<dbReference type="RefSeq" id="XP_014675845.1">
    <property type="nucleotide sequence ID" value="XM_014820359.1"/>
</dbReference>
<evidence type="ECO:0000256" key="2">
    <source>
        <dbReference type="SAM" id="SignalP"/>
    </source>
</evidence>
<gene>
    <name evidence="5" type="primary">LOC106815841</name>
</gene>
<protein>
    <submittedName>
        <fullName evidence="5">Uncharacterized protein LOC106815841</fullName>
    </submittedName>
</protein>
<dbReference type="InterPro" id="IPR007084">
    <property type="entry name" value="BRICHOS_dom"/>
</dbReference>
<evidence type="ECO:0000256" key="1">
    <source>
        <dbReference type="ARBA" id="ARBA00023157"/>
    </source>
</evidence>
<proteinExistence type="predicted"/>
<keyword evidence="2" id="KW-0732">Signal</keyword>
<feature type="chain" id="PRO_5045200137" evidence="2">
    <location>
        <begin position="19"/>
        <end position="181"/>
    </location>
</feature>
<name>A0ABM1EUH4_PRICU</name>
<feature type="domain" description="BRICHOS" evidence="3">
    <location>
        <begin position="57"/>
        <end position="153"/>
    </location>
</feature>
<evidence type="ECO:0000313" key="4">
    <source>
        <dbReference type="Proteomes" id="UP000695022"/>
    </source>
</evidence>
<dbReference type="PROSITE" id="PS50869">
    <property type="entry name" value="BRICHOS"/>
    <property type="match status" value="1"/>
</dbReference>
<keyword evidence="1" id="KW-1015">Disulfide bond</keyword>
<accession>A0ABM1EUH4</accession>
<dbReference type="Proteomes" id="UP000695022">
    <property type="component" value="Unplaced"/>
</dbReference>
<dbReference type="GeneID" id="106815841"/>
<feature type="signal peptide" evidence="2">
    <location>
        <begin position="1"/>
        <end position="18"/>
    </location>
</feature>
<evidence type="ECO:0000313" key="5">
    <source>
        <dbReference type="RefSeq" id="XP_014675845.1"/>
    </source>
</evidence>
<reference evidence="5" key="1">
    <citation type="submission" date="2025-08" db="UniProtKB">
        <authorList>
            <consortium name="RefSeq"/>
        </authorList>
    </citation>
    <scope>IDENTIFICATION</scope>
</reference>
<organism evidence="4 5">
    <name type="scientific">Priapulus caudatus</name>
    <name type="common">Priapulid worm</name>
    <dbReference type="NCBI Taxonomy" id="37621"/>
    <lineage>
        <taxon>Eukaryota</taxon>
        <taxon>Metazoa</taxon>
        <taxon>Ecdysozoa</taxon>
        <taxon>Scalidophora</taxon>
        <taxon>Priapulida</taxon>
        <taxon>Priapulimorpha</taxon>
        <taxon>Priapulimorphida</taxon>
        <taxon>Priapulidae</taxon>
        <taxon>Priapulus</taxon>
    </lineage>
</organism>
<evidence type="ECO:0000259" key="3">
    <source>
        <dbReference type="PROSITE" id="PS50869"/>
    </source>
</evidence>